<proteinExistence type="inferred from homology"/>
<dbReference type="PIRSF" id="PIRSF029792">
    <property type="entry name" value="Pro_racemase"/>
    <property type="match status" value="1"/>
</dbReference>
<evidence type="ECO:0000256" key="1">
    <source>
        <dbReference type="ARBA" id="ARBA00007529"/>
    </source>
</evidence>
<dbReference type="EMBL" id="VRLW01000001">
    <property type="protein sequence ID" value="KAA1259403.1"/>
    <property type="molecule type" value="Genomic_DNA"/>
</dbReference>
<dbReference type="AlphaFoldDB" id="A0A5B1CIZ5"/>
<dbReference type="PANTHER" id="PTHR33442:SF1">
    <property type="entry name" value="TRANS-3-HYDROXY-L-PROLINE DEHYDRATASE"/>
    <property type="match status" value="1"/>
</dbReference>
<name>A0A5B1CIZ5_9BACT</name>
<dbReference type="InterPro" id="IPR008794">
    <property type="entry name" value="Pro_racemase_fam"/>
</dbReference>
<evidence type="ECO:0000313" key="2">
    <source>
        <dbReference type="EMBL" id="KAA1259403.1"/>
    </source>
</evidence>
<keyword evidence="3" id="KW-1185">Reference proteome</keyword>
<dbReference type="Gene3D" id="3.10.310.10">
    <property type="entry name" value="Diaminopimelate Epimerase, Chain A, domain 1"/>
    <property type="match status" value="2"/>
</dbReference>
<dbReference type="SUPFAM" id="SSF54506">
    <property type="entry name" value="Diaminopimelate epimerase-like"/>
    <property type="match status" value="1"/>
</dbReference>
<gene>
    <name evidence="2" type="ORF">LF1_19350</name>
</gene>
<evidence type="ECO:0000313" key="3">
    <source>
        <dbReference type="Proteomes" id="UP000322699"/>
    </source>
</evidence>
<dbReference type="GO" id="GO:0047580">
    <property type="term" value="F:4-hydroxyproline epimerase activity"/>
    <property type="evidence" value="ECO:0007669"/>
    <property type="project" value="UniProtKB-EC"/>
</dbReference>
<dbReference type="OrthoDB" id="181267at2"/>
<dbReference type="Proteomes" id="UP000322699">
    <property type="component" value="Unassembled WGS sequence"/>
</dbReference>
<dbReference type="Pfam" id="PF05544">
    <property type="entry name" value="Pro_racemase"/>
    <property type="match status" value="1"/>
</dbReference>
<comment type="caution">
    <text evidence="2">The sequence shown here is derived from an EMBL/GenBank/DDBJ whole genome shotgun (WGS) entry which is preliminary data.</text>
</comment>
<organism evidence="2 3">
    <name type="scientific">Rubripirellula obstinata</name>
    <dbReference type="NCBI Taxonomy" id="406547"/>
    <lineage>
        <taxon>Bacteria</taxon>
        <taxon>Pseudomonadati</taxon>
        <taxon>Planctomycetota</taxon>
        <taxon>Planctomycetia</taxon>
        <taxon>Pirellulales</taxon>
        <taxon>Pirellulaceae</taxon>
        <taxon>Rubripirellula</taxon>
    </lineage>
</organism>
<dbReference type="PANTHER" id="PTHR33442">
    <property type="entry name" value="TRANS-3-HYDROXY-L-PROLINE DEHYDRATASE"/>
    <property type="match status" value="1"/>
</dbReference>
<reference evidence="2 3" key="1">
    <citation type="submission" date="2019-08" db="EMBL/GenBank/DDBJ databases">
        <title>Deep-cultivation of Planctomycetes and their phenomic and genomic characterization uncovers novel biology.</title>
        <authorList>
            <person name="Wiegand S."/>
            <person name="Jogler M."/>
            <person name="Boedeker C."/>
            <person name="Pinto D."/>
            <person name="Vollmers J."/>
            <person name="Rivas-Marin E."/>
            <person name="Kohn T."/>
            <person name="Peeters S.H."/>
            <person name="Heuer A."/>
            <person name="Rast P."/>
            <person name="Oberbeckmann S."/>
            <person name="Bunk B."/>
            <person name="Jeske O."/>
            <person name="Meyerdierks A."/>
            <person name="Storesund J.E."/>
            <person name="Kallscheuer N."/>
            <person name="Luecker S."/>
            <person name="Lage O.M."/>
            <person name="Pohl T."/>
            <person name="Merkel B.J."/>
            <person name="Hornburger P."/>
            <person name="Mueller R.-W."/>
            <person name="Bruemmer F."/>
            <person name="Labrenz M."/>
            <person name="Spormann A.M."/>
            <person name="Op Den Camp H."/>
            <person name="Overmann J."/>
            <person name="Amann R."/>
            <person name="Jetten M.S.M."/>
            <person name="Mascher T."/>
            <person name="Medema M.H."/>
            <person name="Devos D.P."/>
            <person name="Kaster A.-K."/>
            <person name="Ovreas L."/>
            <person name="Rohde M."/>
            <person name="Galperin M.Y."/>
            <person name="Jogler C."/>
        </authorList>
    </citation>
    <scope>NUCLEOTIDE SEQUENCE [LARGE SCALE GENOMIC DNA]</scope>
    <source>
        <strain evidence="2 3">LF1</strain>
    </source>
</reference>
<accession>A0A5B1CIZ5</accession>
<keyword evidence="2" id="KW-0413">Isomerase</keyword>
<sequence length="333" mass="35713">MHVVDSHTEGEPTRVIVDGGPDLGLGPLDERLSRFRRDADSFRAFAVNEPRGWDAMVGALLCEPNDSSCDAGVIFFNNVGYLGMCGHGIIGVAVTLHYLGRLGLGVHRIETPVGVVAVDLIGPNEVTIENIPSYRFRKDVSVDVEGVGMVTGDIAWGGNWFYLVHGSPLPLQRENLDQLVTLSRRISKTLADKGHTGVDGAMIDHVEFSVDSADTDSDSVNFVLCPGGIYDRSPCGTGTSAKLACLAADGLLAPQTQWVQRSVTEGRFRASYRPGPSLQMDPLQDNRDTVIASITGRAFICGETKLIAQAGDPFANGIASQQVAHPVRNSDVR</sequence>
<dbReference type="SFLD" id="SFLDS00028">
    <property type="entry name" value="Proline_Racemase"/>
    <property type="match status" value="1"/>
</dbReference>
<dbReference type="EC" id="5.1.1.8" evidence="2"/>
<dbReference type="RefSeq" id="WP_068265473.1">
    <property type="nucleotide sequence ID" value="NZ_LWSK01000088.1"/>
</dbReference>
<protein>
    <submittedName>
        <fullName evidence="2">4-hydroxyproline epimerase</fullName>
        <ecNumber evidence="2">5.1.1.8</ecNumber>
    </submittedName>
</protein>
<comment type="similarity">
    <text evidence="1">Belongs to the proline racemase family.</text>
</comment>